<dbReference type="RefSeq" id="WP_319942729.1">
    <property type="nucleotide sequence ID" value="NZ_WEGI01000003.1"/>
</dbReference>
<organism evidence="1 2">
    <name type="scientific">Nocardia aurantia</name>
    <dbReference type="NCBI Taxonomy" id="2585199"/>
    <lineage>
        <taxon>Bacteria</taxon>
        <taxon>Bacillati</taxon>
        <taxon>Actinomycetota</taxon>
        <taxon>Actinomycetes</taxon>
        <taxon>Mycobacteriales</taxon>
        <taxon>Nocardiaceae</taxon>
        <taxon>Nocardia</taxon>
    </lineage>
</organism>
<sequence>MPKGIMVVQSSPADPAKDAEFNTWYAEQHLPELLSVPGFVSARRYRVHRGAQGLPSYLAVYELEADDLNAPLVALRERNGADRAAGAELLSADPPPIVTVYELIED</sequence>
<dbReference type="EMBL" id="WEGI01000003">
    <property type="protein sequence ID" value="MQY26189.1"/>
    <property type="molecule type" value="Genomic_DNA"/>
</dbReference>
<evidence type="ECO:0008006" key="3">
    <source>
        <dbReference type="Google" id="ProtNLM"/>
    </source>
</evidence>
<dbReference type="InterPro" id="IPR011008">
    <property type="entry name" value="Dimeric_a/b-barrel"/>
</dbReference>
<dbReference type="AlphaFoldDB" id="A0A7K0DKF3"/>
<name>A0A7K0DKF3_9NOCA</name>
<protein>
    <recommendedName>
        <fullName evidence="3">EthD domain-containing protein</fullName>
    </recommendedName>
</protein>
<dbReference type="Proteomes" id="UP000431401">
    <property type="component" value="Unassembled WGS sequence"/>
</dbReference>
<accession>A0A7K0DKF3</accession>
<dbReference type="Gene3D" id="3.30.70.100">
    <property type="match status" value="1"/>
</dbReference>
<reference evidence="1 2" key="1">
    <citation type="submission" date="2019-10" db="EMBL/GenBank/DDBJ databases">
        <title>Nocardia macrotermitis sp. nov. and Nocardia aurantia sp. nov., isolated from the gut of fungus growing-termite Macrotermes natalensis.</title>
        <authorList>
            <person name="Benndorf R."/>
            <person name="Schwitalla J."/>
            <person name="Martin K."/>
            <person name="De Beer W."/>
            <person name="Kaster A.-K."/>
            <person name="Vollmers J."/>
            <person name="Poulsen M."/>
            <person name="Beemelmanns C."/>
        </authorList>
    </citation>
    <scope>NUCLEOTIDE SEQUENCE [LARGE SCALE GENOMIC DNA]</scope>
    <source>
        <strain evidence="1 2">RB56</strain>
    </source>
</reference>
<evidence type="ECO:0000313" key="1">
    <source>
        <dbReference type="EMBL" id="MQY26189.1"/>
    </source>
</evidence>
<proteinExistence type="predicted"/>
<evidence type="ECO:0000313" key="2">
    <source>
        <dbReference type="Proteomes" id="UP000431401"/>
    </source>
</evidence>
<keyword evidence="2" id="KW-1185">Reference proteome</keyword>
<dbReference type="SUPFAM" id="SSF54909">
    <property type="entry name" value="Dimeric alpha+beta barrel"/>
    <property type="match status" value="1"/>
</dbReference>
<comment type="caution">
    <text evidence="1">The sequence shown here is derived from an EMBL/GenBank/DDBJ whole genome shotgun (WGS) entry which is preliminary data.</text>
</comment>
<gene>
    <name evidence="1" type="ORF">NRB56_17500</name>
</gene>